<protein>
    <submittedName>
        <fullName evidence="1">Uncharacterized protein</fullName>
    </submittedName>
</protein>
<dbReference type="AlphaFoldDB" id="A0A0V0TMX7"/>
<dbReference type="STRING" id="144512.A0A0V0TMX7"/>
<evidence type="ECO:0000313" key="2">
    <source>
        <dbReference type="Proteomes" id="UP000055048"/>
    </source>
</evidence>
<proteinExistence type="predicted"/>
<organism evidence="1 2">
    <name type="scientific">Trichinella murrelli</name>
    <dbReference type="NCBI Taxonomy" id="144512"/>
    <lineage>
        <taxon>Eukaryota</taxon>
        <taxon>Metazoa</taxon>
        <taxon>Ecdysozoa</taxon>
        <taxon>Nematoda</taxon>
        <taxon>Enoplea</taxon>
        <taxon>Dorylaimia</taxon>
        <taxon>Trichinellida</taxon>
        <taxon>Trichinellidae</taxon>
        <taxon>Trichinella</taxon>
    </lineage>
</organism>
<dbReference type="Proteomes" id="UP000055048">
    <property type="component" value="Unassembled WGS sequence"/>
</dbReference>
<gene>
    <name evidence="1" type="ORF">T05_12202</name>
</gene>
<name>A0A0V0TMX7_9BILA</name>
<keyword evidence="2" id="KW-1185">Reference proteome</keyword>
<comment type="caution">
    <text evidence="1">The sequence shown here is derived from an EMBL/GenBank/DDBJ whole genome shotgun (WGS) entry which is preliminary data.</text>
</comment>
<reference evidence="1 2" key="1">
    <citation type="submission" date="2015-01" db="EMBL/GenBank/DDBJ databases">
        <title>Evolution of Trichinella species and genotypes.</title>
        <authorList>
            <person name="Korhonen P.K."/>
            <person name="Edoardo P."/>
            <person name="Giuseppe L.R."/>
            <person name="Gasser R.B."/>
        </authorList>
    </citation>
    <scope>NUCLEOTIDE SEQUENCE [LARGE SCALE GENOMIC DNA]</scope>
    <source>
        <strain evidence="1">ISS417</strain>
    </source>
</reference>
<dbReference type="EMBL" id="JYDJ01000206">
    <property type="protein sequence ID" value="KRX40225.1"/>
    <property type="molecule type" value="Genomic_DNA"/>
</dbReference>
<accession>A0A0V0TMX7</accession>
<sequence length="63" mass="7149">MLVWVANLPHLIRTDILTKINMASDPLGDSCPNLFDEEDDLFKPSTEWCPCAIARSTQYDLHS</sequence>
<evidence type="ECO:0000313" key="1">
    <source>
        <dbReference type="EMBL" id="KRX40225.1"/>
    </source>
</evidence>